<feature type="transmembrane region" description="Helical" evidence="1">
    <location>
        <begin position="39"/>
        <end position="59"/>
    </location>
</feature>
<evidence type="ECO:0000256" key="1">
    <source>
        <dbReference type="SAM" id="Phobius"/>
    </source>
</evidence>
<evidence type="ECO:0000313" key="3">
    <source>
        <dbReference type="Proteomes" id="UP001500503"/>
    </source>
</evidence>
<sequence length="155" mass="16218">MQLMSDHPLSPQDTLRAAESAHAAAAASSAPRWYPATSLALFTGAVAVAGVAAFTDGAFRRIGSVTGIGLFAVWVVVSLAVWRVWRRRGVIPRDAASPGLLASLPRVRRIVTVPLLVLAVVALVLGLAGHDWALGAASLFSALSVLLCGFRRAPR</sequence>
<gene>
    <name evidence="2" type="ORF">GCM10023191_064390</name>
</gene>
<evidence type="ECO:0000313" key="2">
    <source>
        <dbReference type="EMBL" id="GAA4506793.1"/>
    </source>
</evidence>
<comment type="caution">
    <text evidence="2">The sequence shown here is derived from an EMBL/GenBank/DDBJ whole genome shotgun (WGS) entry which is preliminary data.</text>
</comment>
<feature type="transmembrane region" description="Helical" evidence="1">
    <location>
        <begin position="65"/>
        <end position="85"/>
    </location>
</feature>
<dbReference type="EMBL" id="BAABHF010000039">
    <property type="protein sequence ID" value="GAA4506793.1"/>
    <property type="molecule type" value="Genomic_DNA"/>
</dbReference>
<keyword evidence="3" id="KW-1185">Reference proteome</keyword>
<name>A0ABP8QNI0_9ACTN</name>
<feature type="transmembrane region" description="Helical" evidence="1">
    <location>
        <begin position="132"/>
        <end position="150"/>
    </location>
</feature>
<dbReference type="Proteomes" id="UP001500503">
    <property type="component" value="Unassembled WGS sequence"/>
</dbReference>
<organism evidence="2 3">
    <name type="scientific">Actinoallomurus oryzae</name>
    <dbReference type="NCBI Taxonomy" id="502180"/>
    <lineage>
        <taxon>Bacteria</taxon>
        <taxon>Bacillati</taxon>
        <taxon>Actinomycetota</taxon>
        <taxon>Actinomycetes</taxon>
        <taxon>Streptosporangiales</taxon>
        <taxon>Thermomonosporaceae</taxon>
        <taxon>Actinoallomurus</taxon>
    </lineage>
</organism>
<accession>A0ABP8QNI0</accession>
<proteinExistence type="predicted"/>
<keyword evidence="1" id="KW-0472">Membrane</keyword>
<feature type="transmembrane region" description="Helical" evidence="1">
    <location>
        <begin position="106"/>
        <end position="126"/>
    </location>
</feature>
<keyword evidence="1" id="KW-1133">Transmembrane helix</keyword>
<protein>
    <submittedName>
        <fullName evidence="2">Uncharacterized protein</fullName>
    </submittedName>
</protein>
<keyword evidence="1" id="KW-0812">Transmembrane</keyword>
<reference evidence="3" key="1">
    <citation type="journal article" date="2019" name="Int. J. Syst. Evol. Microbiol.">
        <title>The Global Catalogue of Microorganisms (GCM) 10K type strain sequencing project: providing services to taxonomists for standard genome sequencing and annotation.</title>
        <authorList>
            <consortium name="The Broad Institute Genomics Platform"/>
            <consortium name="The Broad Institute Genome Sequencing Center for Infectious Disease"/>
            <person name="Wu L."/>
            <person name="Ma J."/>
        </authorList>
    </citation>
    <scope>NUCLEOTIDE SEQUENCE [LARGE SCALE GENOMIC DNA]</scope>
    <source>
        <strain evidence="3">JCM 17933</strain>
    </source>
</reference>